<keyword evidence="4" id="KW-0521">NADP</keyword>
<proteinExistence type="inferred from homology"/>
<dbReference type="GO" id="GO:0003955">
    <property type="term" value="F:NAD(P)H dehydrogenase (quinone) activity"/>
    <property type="evidence" value="ECO:0007669"/>
    <property type="project" value="TreeGrafter"/>
</dbReference>
<protein>
    <submittedName>
        <fullName evidence="13">FAD-dependent oxidoreductase</fullName>
    </submittedName>
</protein>
<dbReference type="InterPro" id="IPR004099">
    <property type="entry name" value="Pyr_nucl-diS_OxRdtase_dimer"/>
</dbReference>
<gene>
    <name evidence="13" type="ORF">FEF27_11180</name>
</gene>
<dbReference type="Gene3D" id="3.30.390.30">
    <property type="match status" value="1"/>
</dbReference>
<feature type="binding site" evidence="8">
    <location>
        <position position="300"/>
    </location>
    <ligand>
        <name>NAD(+)</name>
        <dbReference type="ChEBI" id="CHEBI:57540"/>
    </ligand>
</feature>
<dbReference type="PRINTS" id="PR00411">
    <property type="entry name" value="PNDRDTASEI"/>
</dbReference>
<evidence type="ECO:0000259" key="11">
    <source>
        <dbReference type="Pfam" id="PF02852"/>
    </source>
</evidence>
<keyword evidence="7 10" id="KW-0676">Redox-active center</keyword>
<evidence type="ECO:0000256" key="7">
    <source>
        <dbReference type="ARBA" id="ARBA00023284"/>
    </source>
</evidence>
<dbReference type="OrthoDB" id="9800167at2"/>
<evidence type="ECO:0000256" key="2">
    <source>
        <dbReference type="ARBA" id="ARBA00022630"/>
    </source>
</evidence>
<dbReference type="InterPro" id="IPR036188">
    <property type="entry name" value="FAD/NAD-bd_sf"/>
</dbReference>
<dbReference type="InterPro" id="IPR012999">
    <property type="entry name" value="Pyr_OxRdtase_I_AS"/>
</dbReference>
<dbReference type="PIRSF" id="PIRSF000350">
    <property type="entry name" value="Mercury_reductase_MerA"/>
    <property type="match status" value="1"/>
</dbReference>
<feature type="disulfide bond" description="Redox-active" evidence="9">
    <location>
        <begin position="87"/>
        <end position="92"/>
    </location>
</feature>
<keyword evidence="6" id="KW-1015">Disulfide bond</keyword>
<dbReference type="PROSITE" id="PS00076">
    <property type="entry name" value="PYRIDINE_REDOX_1"/>
    <property type="match status" value="1"/>
</dbReference>
<evidence type="ECO:0000313" key="13">
    <source>
        <dbReference type="EMBL" id="TLP72879.1"/>
    </source>
</evidence>
<evidence type="ECO:0000256" key="1">
    <source>
        <dbReference type="ARBA" id="ARBA00007532"/>
    </source>
</evidence>
<evidence type="ECO:0000256" key="8">
    <source>
        <dbReference type="PIRSR" id="PIRSR000350-3"/>
    </source>
</evidence>
<feature type="binding site" evidence="8">
    <location>
        <position position="341"/>
    </location>
    <ligand>
        <name>FAD</name>
        <dbReference type="ChEBI" id="CHEBI:57692"/>
    </ligand>
</feature>
<evidence type="ECO:0000256" key="9">
    <source>
        <dbReference type="PIRSR" id="PIRSR000350-4"/>
    </source>
</evidence>
<feature type="domain" description="Pyridine nucleotide-disulphide oxidoreductase dimerisation" evidence="11">
    <location>
        <begin position="375"/>
        <end position="478"/>
    </location>
</feature>
<dbReference type="SUPFAM" id="SSF55424">
    <property type="entry name" value="FAD/NAD-linked reductases, dimerisation (C-terminal) domain"/>
    <property type="match status" value="1"/>
</dbReference>
<name>A0A5R9A2G1_9MICC</name>
<feature type="binding site" evidence="8">
    <location>
        <begin position="214"/>
        <end position="221"/>
    </location>
    <ligand>
        <name>NAD(+)</name>
        <dbReference type="ChEBI" id="CHEBI:57540"/>
    </ligand>
</feature>
<evidence type="ECO:0000259" key="12">
    <source>
        <dbReference type="Pfam" id="PF07992"/>
    </source>
</evidence>
<dbReference type="GO" id="GO:0050660">
    <property type="term" value="F:flavin adenine dinucleotide binding"/>
    <property type="evidence" value="ECO:0007669"/>
    <property type="project" value="TreeGrafter"/>
</dbReference>
<feature type="domain" description="FAD/NAD(P)-binding" evidence="12">
    <location>
        <begin position="51"/>
        <end position="352"/>
    </location>
</feature>
<dbReference type="PANTHER" id="PTHR43014:SF2">
    <property type="entry name" value="MERCURIC REDUCTASE"/>
    <property type="match status" value="1"/>
</dbReference>
<feature type="binding site" evidence="8">
    <location>
        <begin position="177"/>
        <end position="179"/>
    </location>
    <ligand>
        <name>FAD</name>
        <dbReference type="ChEBI" id="CHEBI:57692"/>
    </ligand>
</feature>
<dbReference type="InterPro" id="IPR016156">
    <property type="entry name" value="FAD/NAD-linked_Rdtase_dimer_sf"/>
</dbReference>
<organism evidence="13 14">
    <name type="scientific">Nesterenkonia sphaerica</name>
    <dbReference type="NCBI Taxonomy" id="1804988"/>
    <lineage>
        <taxon>Bacteria</taxon>
        <taxon>Bacillati</taxon>
        <taxon>Actinomycetota</taxon>
        <taxon>Actinomycetes</taxon>
        <taxon>Micrococcales</taxon>
        <taxon>Micrococcaceae</taxon>
        <taxon>Nesterenkonia</taxon>
    </lineage>
</organism>
<comment type="similarity">
    <text evidence="1 10">Belongs to the class-I pyridine nucleotide-disulfide oxidoreductase family.</text>
</comment>
<dbReference type="GO" id="GO:0016668">
    <property type="term" value="F:oxidoreductase activity, acting on a sulfur group of donors, NAD(P) as acceptor"/>
    <property type="evidence" value="ECO:0007669"/>
    <property type="project" value="InterPro"/>
</dbReference>
<feature type="binding site" evidence="8">
    <location>
        <position position="96"/>
    </location>
    <ligand>
        <name>FAD</name>
        <dbReference type="ChEBI" id="CHEBI:57692"/>
    </ligand>
</feature>
<dbReference type="PRINTS" id="PR00368">
    <property type="entry name" value="FADPNR"/>
</dbReference>
<comment type="cofactor">
    <cofactor evidence="8">
        <name>FAD</name>
        <dbReference type="ChEBI" id="CHEBI:57692"/>
    </cofactor>
    <text evidence="8">Binds 1 FAD per subunit.</text>
</comment>
<dbReference type="EMBL" id="VAWA01000018">
    <property type="protein sequence ID" value="TLP72879.1"/>
    <property type="molecule type" value="Genomic_DNA"/>
</dbReference>
<reference evidence="13 14" key="1">
    <citation type="submission" date="2019-05" db="EMBL/GenBank/DDBJ databases">
        <title>Nesterenkonia sp. GY239, isolated from the Southern Atlantic Ocean.</title>
        <authorList>
            <person name="Zhang G."/>
        </authorList>
    </citation>
    <scope>NUCLEOTIDE SEQUENCE [LARGE SCALE GENOMIC DNA]</scope>
    <source>
        <strain evidence="13 14">GY239</strain>
    </source>
</reference>
<comment type="caution">
    <text evidence="13">The sequence shown here is derived from an EMBL/GenBank/DDBJ whole genome shotgun (WGS) entry which is preliminary data.</text>
</comment>
<dbReference type="InterPro" id="IPR001100">
    <property type="entry name" value="Pyr_nuc-diS_OxRdtase"/>
</dbReference>
<dbReference type="SUPFAM" id="SSF51905">
    <property type="entry name" value="FAD/NAD(P)-binding domain"/>
    <property type="match status" value="1"/>
</dbReference>
<dbReference type="Proteomes" id="UP000306544">
    <property type="component" value="Unassembled WGS sequence"/>
</dbReference>
<dbReference type="PANTHER" id="PTHR43014">
    <property type="entry name" value="MERCURIC REDUCTASE"/>
    <property type="match status" value="1"/>
</dbReference>
<evidence type="ECO:0000256" key="10">
    <source>
        <dbReference type="RuleBase" id="RU003691"/>
    </source>
</evidence>
<dbReference type="InterPro" id="IPR023753">
    <property type="entry name" value="FAD/NAD-binding_dom"/>
</dbReference>
<evidence type="ECO:0000313" key="14">
    <source>
        <dbReference type="Proteomes" id="UP000306544"/>
    </source>
</evidence>
<sequence>MQRRHRGPSRPHALIQSIKFFASAKVPRSRGQARAACHDNTGSATVEEPIDLLVIGGGTAGIVGAKTAVRLGARTILVEENRTGGDCLWTGCVPSKTLLSAAAQAAADREASGAEPDFDSIRRRIREAIRTIEPEDSPETLEAFGITVLQGTARFTTPGEALVNGKLIRFRQALIATGSAPSIPPVEGLQEVPFVTSETIWDLPSLPSRLLVLGGGPIACELGQAFARLGSRVTLLVRSGLLPQEDAEAADLVHASLERDGVNVLLHEEAQHVCSTRGTTVVTTTAGQEIEADMILVATGRTAHTATLGLDALGVDCDERGQVLIDASMRTASRSIWAAGDVTQYPKFTHLAGVYASTAASNAVLGLRRSVGQVVPRVTFTSPEVAAVGKTAPAGPGQTTSTVYLKDTDRAVTEGAQEGFVRLVIGARGRILGGTIVGPRAGESLGELAVAVSQKMSTRQLAQITHPYPTYSDALWNAAIAHARSGLDSRFARTATGVLSGLVRHREERRRRRRLP</sequence>
<dbReference type="Gene3D" id="3.50.50.60">
    <property type="entry name" value="FAD/NAD(P)-binding domain"/>
    <property type="match status" value="2"/>
</dbReference>
<keyword evidence="2 10" id="KW-0285">Flavoprotein</keyword>
<dbReference type="AlphaFoldDB" id="A0A5R9A2G1"/>
<evidence type="ECO:0000256" key="3">
    <source>
        <dbReference type="ARBA" id="ARBA00022827"/>
    </source>
</evidence>
<evidence type="ECO:0000256" key="4">
    <source>
        <dbReference type="ARBA" id="ARBA00022857"/>
    </source>
</evidence>
<dbReference type="Pfam" id="PF07992">
    <property type="entry name" value="Pyr_redox_2"/>
    <property type="match status" value="1"/>
</dbReference>
<keyword evidence="5 10" id="KW-0560">Oxidoreductase</keyword>
<keyword evidence="3 8" id="KW-0274">FAD</keyword>
<evidence type="ECO:0000256" key="5">
    <source>
        <dbReference type="ARBA" id="ARBA00023002"/>
    </source>
</evidence>
<keyword evidence="8" id="KW-0547">Nucleotide-binding</keyword>
<evidence type="ECO:0000256" key="6">
    <source>
        <dbReference type="ARBA" id="ARBA00023157"/>
    </source>
</evidence>
<accession>A0A5R9A2G1</accession>
<keyword evidence="8" id="KW-0520">NAD</keyword>
<dbReference type="Pfam" id="PF02852">
    <property type="entry name" value="Pyr_redox_dim"/>
    <property type="match status" value="1"/>
</dbReference>
<keyword evidence="14" id="KW-1185">Reference proteome</keyword>